<dbReference type="RefSeq" id="WP_206090878.1">
    <property type="nucleotide sequence ID" value="NZ_CP065053.1"/>
</dbReference>
<accession>A0AA48WGN3</accession>
<evidence type="ECO:0000313" key="3">
    <source>
        <dbReference type="Proteomes" id="UP000662888"/>
    </source>
</evidence>
<proteinExistence type="predicted"/>
<organism evidence="2 3">
    <name type="scientific">Massilia antarctica</name>
    <dbReference type="NCBI Taxonomy" id="2765360"/>
    <lineage>
        <taxon>Bacteria</taxon>
        <taxon>Pseudomonadati</taxon>
        <taxon>Pseudomonadota</taxon>
        <taxon>Betaproteobacteria</taxon>
        <taxon>Burkholderiales</taxon>
        <taxon>Oxalobacteraceae</taxon>
        <taxon>Telluria group</taxon>
        <taxon>Massilia</taxon>
    </lineage>
</organism>
<dbReference type="Proteomes" id="UP000662888">
    <property type="component" value="Chromosome"/>
</dbReference>
<dbReference type="EMBL" id="CP065053">
    <property type="protein sequence ID" value="QPI51269.1"/>
    <property type="molecule type" value="Genomic_DNA"/>
</dbReference>
<reference evidence="2 3" key="1">
    <citation type="submission" date="2020-11" db="EMBL/GenBank/DDBJ databases">
        <authorList>
            <person name="Sun Q."/>
        </authorList>
    </citation>
    <scope>NUCLEOTIDE SEQUENCE [LARGE SCALE GENOMIC DNA]</scope>
    <source>
        <strain evidence="2 3">P8398</strain>
    </source>
</reference>
<protein>
    <submittedName>
        <fullName evidence="2">Uncharacterized protein</fullName>
    </submittedName>
</protein>
<evidence type="ECO:0000313" key="2">
    <source>
        <dbReference type="EMBL" id="QPI51269.1"/>
    </source>
</evidence>
<keyword evidence="1" id="KW-0812">Transmembrane</keyword>
<feature type="transmembrane region" description="Helical" evidence="1">
    <location>
        <begin position="83"/>
        <end position="105"/>
    </location>
</feature>
<gene>
    <name evidence="2" type="ORF">IV454_07020</name>
</gene>
<keyword evidence="1" id="KW-1133">Transmembrane helix</keyword>
<feature type="transmembrane region" description="Helical" evidence="1">
    <location>
        <begin position="6"/>
        <end position="32"/>
    </location>
</feature>
<sequence length="106" mass="11400">MNLKNRVVGAFIALGVTGAGTIIFPFALVIFLRGHHWEIIYLYASIPYCGGVVLAVAACFGFLTGAGQVQYVLSQMFFYSENVNVALAIAAWSALIVSGTFGYWLA</sequence>
<feature type="transmembrane region" description="Helical" evidence="1">
    <location>
        <begin position="39"/>
        <end position="63"/>
    </location>
</feature>
<keyword evidence="3" id="KW-1185">Reference proteome</keyword>
<evidence type="ECO:0000256" key="1">
    <source>
        <dbReference type="SAM" id="Phobius"/>
    </source>
</evidence>
<keyword evidence="1" id="KW-0472">Membrane</keyword>
<name>A0AA48WGN3_9BURK</name>